<reference evidence="2 3" key="1">
    <citation type="submission" date="2020-07" db="EMBL/GenBank/DDBJ databases">
        <authorList>
            <person name="Feng X."/>
        </authorList>
    </citation>
    <scope>NUCLEOTIDE SEQUENCE [LARGE SCALE GENOMIC DNA]</scope>
    <source>
        <strain evidence="2 3">JCM31066</strain>
    </source>
</reference>
<feature type="domain" description="DUF58" evidence="1">
    <location>
        <begin position="59"/>
        <end position="240"/>
    </location>
</feature>
<evidence type="ECO:0000313" key="2">
    <source>
        <dbReference type="EMBL" id="MBC2594409.1"/>
    </source>
</evidence>
<dbReference type="PANTHER" id="PTHR33608">
    <property type="entry name" value="BLL2464 PROTEIN"/>
    <property type="match status" value="1"/>
</dbReference>
<gene>
    <name evidence="2" type="ORF">H5P28_09085</name>
</gene>
<dbReference type="EMBL" id="JACHVB010000021">
    <property type="protein sequence ID" value="MBC2594409.1"/>
    <property type="molecule type" value="Genomic_DNA"/>
</dbReference>
<comment type="caution">
    <text evidence="2">The sequence shown here is derived from an EMBL/GenBank/DDBJ whole genome shotgun (WGS) entry which is preliminary data.</text>
</comment>
<dbReference type="AlphaFoldDB" id="A0A842HDV1"/>
<organism evidence="2 3">
    <name type="scientific">Ruficoccus amylovorans</name>
    <dbReference type="NCBI Taxonomy" id="1804625"/>
    <lineage>
        <taxon>Bacteria</taxon>
        <taxon>Pseudomonadati</taxon>
        <taxon>Verrucomicrobiota</taxon>
        <taxon>Opitutia</taxon>
        <taxon>Puniceicoccales</taxon>
        <taxon>Cerasicoccaceae</taxon>
        <taxon>Ruficoccus</taxon>
    </lineage>
</organism>
<dbReference type="PANTHER" id="PTHR33608:SF7">
    <property type="entry name" value="DUF58 DOMAIN-CONTAINING PROTEIN"/>
    <property type="match status" value="1"/>
</dbReference>
<dbReference type="Pfam" id="PF01882">
    <property type="entry name" value="DUF58"/>
    <property type="match status" value="1"/>
</dbReference>
<protein>
    <submittedName>
        <fullName evidence="2">DUF58 domain-containing protein</fullName>
    </submittedName>
</protein>
<evidence type="ECO:0000259" key="1">
    <source>
        <dbReference type="Pfam" id="PF01882"/>
    </source>
</evidence>
<keyword evidence="3" id="KW-1185">Reference proteome</keyword>
<dbReference type="InterPro" id="IPR002881">
    <property type="entry name" value="DUF58"/>
</dbReference>
<sequence length="300" mass="33490">MTIGERLAQAKATKSLAALISESEALAGQFRLPFNRQNWRGQTGNWAGAGIGSSIDFQDHRPYVPGDDPRYINWQAYARSGHYTMKLYREEVRPQVDLVLDLSASMFVEPAKAVRALEVFYLACHSAWRNAALLNVFLTAGGEVLPTQQEALRAGDWTLPPPGAATESLMDWRRIPWSTRSMRVVVSDFLFDQDPEAQLADFARSGSSIVLLCVHTRAEAAPGWLGNVELLDCETDRRVHRYFTREDIDRYRLAYDGHFSRWTDAAARHAASFSRIDADASLTEQLLALAGPRGGVELCT</sequence>
<dbReference type="Proteomes" id="UP000546464">
    <property type="component" value="Unassembled WGS sequence"/>
</dbReference>
<accession>A0A842HDV1</accession>
<dbReference type="RefSeq" id="WP_185675393.1">
    <property type="nucleotide sequence ID" value="NZ_JACHVB010000021.1"/>
</dbReference>
<name>A0A842HDV1_9BACT</name>
<proteinExistence type="predicted"/>
<evidence type="ECO:0000313" key="3">
    <source>
        <dbReference type="Proteomes" id="UP000546464"/>
    </source>
</evidence>